<dbReference type="CDD" id="cd04301">
    <property type="entry name" value="NAT_SF"/>
    <property type="match status" value="1"/>
</dbReference>
<dbReference type="AlphaFoldDB" id="A0A014NK94"/>
<accession>A0A014NK94</accession>
<dbReference type="Proteomes" id="UP000019918">
    <property type="component" value="Unassembled WGS sequence"/>
</dbReference>
<proteinExistence type="predicted"/>
<dbReference type="OrthoDB" id="7356080at2"/>
<evidence type="ECO:0000313" key="3">
    <source>
        <dbReference type="Proteomes" id="UP000019918"/>
    </source>
</evidence>
<dbReference type="Gene3D" id="3.40.630.30">
    <property type="match status" value="1"/>
</dbReference>
<reference evidence="2 3" key="1">
    <citation type="submission" date="2014-02" db="EMBL/GenBank/DDBJ databases">
        <title>Draft genome of Erwinia mallotivora strain BT-MARDI, a papaya dieback pathogen.</title>
        <authorList>
            <person name="Redzuan R."/>
            <person name="Abu Bakar N."/>
            <person name="Badrun R."/>
            <person name="Mohd Raih M.F."/>
            <person name="Rozano L."/>
            <person name="Mat Amin N."/>
        </authorList>
    </citation>
    <scope>NUCLEOTIDE SEQUENCE [LARGE SCALE GENOMIC DNA]</scope>
    <source>
        <strain evidence="2 3">BT-MARDI</strain>
    </source>
</reference>
<gene>
    <name evidence="2" type="ORF">BG55_18740</name>
</gene>
<name>A0A014NK94_9GAMM</name>
<comment type="caution">
    <text evidence="2">The sequence shown here is derived from an EMBL/GenBank/DDBJ whole genome shotgun (WGS) entry which is preliminary data.</text>
</comment>
<dbReference type="GO" id="GO:0016747">
    <property type="term" value="F:acyltransferase activity, transferring groups other than amino-acyl groups"/>
    <property type="evidence" value="ECO:0007669"/>
    <property type="project" value="InterPro"/>
</dbReference>
<dbReference type="InterPro" id="IPR016181">
    <property type="entry name" value="Acyl_CoA_acyltransferase"/>
</dbReference>
<protein>
    <submittedName>
        <fullName evidence="2">Acetyltransferase</fullName>
    </submittedName>
</protein>
<dbReference type="SUPFAM" id="SSF55729">
    <property type="entry name" value="Acyl-CoA N-acyltransferases (Nat)"/>
    <property type="match status" value="1"/>
</dbReference>
<sequence length="147" mass="16974">MNITYEKLMSEHLPYMYDIRFSVKENLPHAHQIQYLQKEQAEQDISQGGGWMCKIDNQYAGYAFGIWVPEPLLGGLFVRPEFTRHGVGSHLLDLVTGWFFSEGAQEVTLTTDPDSLAEKFYKKRGWSATELDEFGQLIFVKKKVSYD</sequence>
<dbReference type="Pfam" id="PF00583">
    <property type="entry name" value="Acetyltransf_1"/>
    <property type="match status" value="1"/>
</dbReference>
<dbReference type="PATRIC" id="fig|69222.5.peg.3823"/>
<dbReference type="STRING" id="69222.BG55_18740"/>
<dbReference type="RefSeq" id="WP_034940194.1">
    <property type="nucleotide sequence ID" value="NZ_JFHN01000065.1"/>
</dbReference>
<evidence type="ECO:0000259" key="1">
    <source>
        <dbReference type="PROSITE" id="PS51186"/>
    </source>
</evidence>
<dbReference type="PROSITE" id="PS51186">
    <property type="entry name" value="GNAT"/>
    <property type="match status" value="1"/>
</dbReference>
<evidence type="ECO:0000313" key="2">
    <source>
        <dbReference type="EMBL" id="EXU74190.1"/>
    </source>
</evidence>
<dbReference type="InterPro" id="IPR000182">
    <property type="entry name" value="GNAT_dom"/>
</dbReference>
<keyword evidence="3" id="KW-1185">Reference proteome</keyword>
<dbReference type="EMBL" id="JFHN01000065">
    <property type="protein sequence ID" value="EXU74190.1"/>
    <property type="molecule type" value="Genomic_DNA"/>
</dbReference>
<organism evidence="2 3">
    <name type="scientific">Erwinia mallotivora</name>
    <dbReference type="NCBI Taxonomy" id="69222"/>
    <lineage>
        <taxon>Bacteria</taxon>
        <taxon>Pseudomonadati</taxon>
        <taxon>Pseudomonadota</taxon>
        <taxon>Gammaproteobacteria</taxon>
        <taxon>Enterobacterales</taxon>
        <taxon>Erwiniaceae</taxon>
        <taxon>Erwinia</taxon>
    </lineage>
</organism>
<feature type="domain" description="N-acetyltransferase" evidence="1">
    <location>
        <begin position="3"/>
        <end position="147"/>
    </location>
</feature>
<keyword evidence="2" id="KW-0808">Transferase</keyword>